<keyword evidence="4" id="KW-0539">Nucleus</keyword>
<evidence type="ECO:0000256" key="5">
    <source>
        <dbReference type="SAM" id="MobiDB-lite"/>
    </source>
</evidence>
<comment type="caution">
    <text evidence="7">The sequence shown here is derived from an EMBL/GenBank/DDBJ whole genome shotgun (WGS) entry which is preliminary data.</text>
</comment>
<dbReference type="PANTHER" id="PTHR13634:SF0">
    <property type="entry name" value="RIBOSOME BIOGENESIS PROTEIN BRX1 HOMOLOG"/>
    <property type="match status" value="1"/>
</dbReference>
<feature type="compositionally biased region" description="Basic residues" evidence="5">
    <location>
        <begin position="1"/>
        <end position="12"/>
    </location>
</feature>
<dbReference type="PANTHER" id="PTHR13634">
    <property type="entry name" value="RIBOSOME BIOGENESIS PROTEIN BRIX"/>
    <property type="match status" value="1"/>
</dbReference>
<feature type="region of interest" description="Disordered" evidence="5">
    <location>
        <begin position="336"/>
        <end position="359"/>
    </location>
</feature>
<comment type="subcellular location">
    <subcellularLocation>
        <location evidence="1">Nucleus</location>
        <location evidence="1">Nucleolus</location>
    </subcellularLocation>
</comment>
<sequence length="378" mass="41873">MAISKKKARKDRKAAAAQAARAARDASHEDAPDEDDDEREMAEMRAELAATKDAHAKEAKAKARARAAAAAAAADDGDESESESEDEAPVGAKRKRPAPTPTQPRVAYQNKQRCLVVCSRGASARHRHLLEDLRRLMPHHKADSKMDSKSDPRQLNEVCELKSCNGCLYLEARKRTDLYLWLARPPRGPSAKFLVQNVHTMDELKLTGNCGHGTRALLCFDATFDAEPHWRAVKDLLAVTFGVPRGHPKSKPFFDRCMAFAIDDGKVWVRHYQIVDDALDDADAKRQDGTSLVEVGPRLVLAPIRVFAGSFGGATLYHDAGLVLPNEARQRERLDLKRGGSKYERRKEAQAARREHVAANTLPEDELADTFRDDVTGL</sequence>
<evidence type="ECO:0000256" key="1">
    <source>
        <dbReference type="ARBA" id="ARBA00004604"/>
    </source>
</evidence>
<dbReference type="GO" id="GO:0005730">
    <property type="term" value="C:nucleolus"/>
    <property type="evidence" value="ECO:0007669"/>
    <property type="project" value="UniProtKB-SubCell"/>
</dbReference>
<protein>
    <recommendedName>
        <fullName evidence="6">Brix domain-containing protein</fullName>
    </recommendedName>
</protein>
<dbReference type="Proteomes" id="UP000789595">
    <property type="component" value="Unassembled WGS sequence"/>
</dbReference>
<evidence type="ECO:0000256" key="4">
    <source>
        <dbReference type="ARBA" id="ARBA00023242"/>
    </source>
</evidence>
<keyword evidence="3" id="KW-0690">Ribosome biogenesis</keyword>
<dbReference type="InterPro" id="IPR026532">
    <property type="entry name" value="BRX1"/>
</dbReference>
<name>A0A8J2SJS7_9STRA</name>
<feature type="domain" description="Brix" evidence="6">
    <location>
        <begin position="112"/>
        <end position="312"/>
    </location>
</feature>
<gene>
    <name evidence="7" type="ORF">PECAL_2P12950</name>
</gene>
<dbReference type="GO" id="GO:0019843">
    <property type="term" value="F:rRNA binding"/>
    <property type="evidence" value="ECO:0007669"/>
    <property type="project" value="InterPro"/>
</dbReference>
<proteinExistence type="inferred from homology"/>
<evidence type="ECO:0000313" key="7">
    <source>
        <dbReference type="EMBL" id="CAH0368237.1"/>
    </source>
</evidence>
<evidence type="ECO:0000313" key="8">
    <source>
        <dbReference type="Proteomes" id="UP000789595"/>
    </source>
</evidence>
<organism evidence="7 8">
    <name type="scientific">Pelagomonas calceolata</name>
    <dbReference type="NCBI Taxonomy" id="35677"/>
    <lineage>
        <taxon>Eukaryota</taxon>
        <taxon>Sar</taxon>
        <taxon>Stramenopiles</taxon>
        <taxon>Ochrophyta</taxon>
        <taxon>Pelagophyceae</taxon>
        <taxon>Pelagomonadales</taxon>
        <taxon>Pelagomonadaceae</taxon>
        <taxon>Pelagomonas</taxon>
    </lineage>
</organism>
<dbReference type="SUPFAM" id="SSF52954">
    <property type="entry name" value="Class II aaRS ABD-related"/>
    <property type="match status" value="1"/>
</dbReference>
<feature type="compositionally biased region" description="Basic and acidic residues" evidence="5">
    <location>
        <begin position="336"/>
        <end position="357"/>
    </location>
</feature>
<dbReference type="InterPro" id="IPR007109">
    <property type="entry name" value="Brix"/>
</dbReference>
<evidence type="ECO:0000256" key="3">
    <source>
        <dbReference type="ARBA" id="ARBA00022517"/>
    </source>
</evidence>
<feature type="compositionally biased region" description="Basic and acidic residues" evidence="5">
    <location>
        <begin position="41"/>
        <end position="61"/>
    </location>
</feature>
<keyword evidence="8" id="KW-1185">Reference proteome</keyword>
<dbReference type="PROSITE" id="PS50833">
    <property type="entry name" value="BRIX"/>
    <property type="match status" value="1"/>
</dbReference>
<evidence type="ECO:0000256" key="2">
    <source>
        <dbReference type="ARBA" id="ARBA00006369"/>
    </source>
</evidence>
<evidence type="ECO:0000259" key="6">
    <source>
        <dbReference type="PROSITE" id="PS50833"/>
    </source>
</evidence>
<reference evidence="7" key="1">
    <citation type="submission" date="2021-11" db="EMBL/GenBank/DDBJ databases">
        <authorList>
            <consortium name="Genoscope - CEA"/>
            <person name="William W."/>
        </authorList>
    </citation>
    <scope>NUCLEOTIDE SEQUENCE</scope>
</reference>
<dbReference type="Pfam" id="PF04427">
    <property type="entry name" value="Brix"/>
    <property type="match status" value="1"/>
</dbReference>
<feature type="region of interest" description="Disordered" evidence="5">
    <location>
        <begin position="1"/>
        <end position="107"/>
    </location>
</feature>
<dbReference type="OrthoDB" id="1638493at2759"/>
<dbReference type="EMBL" id="CAKKNE010000002">
    <property type="protein sequence ID" value="CAH0368237.1"/>
    <property type="molecule type" value="Genomic_DNA"/>
</dbReference>
<dbReference type="GO" id="GO:0006364">
    <property type="term" value="P:rRNA processing"/>
    <property type="evidence" value="ECO:0007669"/>
    <property type="project" value="InterPro"/>
</dbReference>
<dbReference type="SMART" id="SM00879">
    <property type="entry name" value="Brix"/>
    <property type="match status" value="1"/>
</dbReference>
<dbReference type="AlphaFoldDB" id="A0A8J2SJS7"/>
<feature type="compositionally biased region" description="Acidic residues" evidence="5">
    <location>
        <begin position="31"/>
        <end position="40"/>
    </location>
</feature>
<feature type="compositionally biased region" description="Acidic residues" evidence="5">
    <location>
        <begin position="75"/>
        <end position="88"/>
    </location>
</feature>
<dbReference type="GO" id="GO:0000027">
    <property type="term" value="P:ribosomal large subunit assembly"/>
    <property type="evidence" value="ECO:0007669"/>
    <property type="project" value="TreeGrafter"/>
</dbReference>
<comment type="similarity">
    <text evidence="2">Belongs to the BRX1 family.</text>
</comment>
<accession>A0A8J2SJS7</accession>